<evidence type="ECO:0000256" key="5">
    <source>
        <dbReference type="ARBA" id="ARBA00022692"/>
    </source>
</evidence>
<comment type="caution">
    <text evidence="9">The sequence shown here is derived from an EMBL/GenBank/DDBJ whole genome shotgun (WGS) entry which is preliminary data.</text>
</comment>
<dbReference type="NCBIfam" id="NF037981">
    <property type="entry name" value="NCS2_1"/>
    <property type="match status" value="1"/>
</dbReference>
<feature type="transmembrane region" description="Helical" evidence="8">
    <location>
        <begin position="402"/>
        <end position="420"/>
    </location>
</feature>
<dbReference type="InterPro" id="IPR006042">
    <property type="entry name" value="Xan_ur_permease"/>
</dbReference>
<keyword evidence="7 8" id="KW-0472">Membrane</keyword>
<feature type="transmembrane region" description="Helical" evidence="8">
    <location>
        <begin position="41"/>
        <end position="58"/>
    </location>
</feature>
<feature type="transmembrane region" description="Helical" evidence="8">
    <location>
        <begin position="65"/>
        <end position="85"/>
    </location>
</feature>
<dbReference type="InterPro" id="IPR006043">
    <property type="entry name" value="NCS2"/>
</dbReference>
<feature type="transmembrane region" description="Helical" evidence="8">
    <location>
        <begin position="91"/>
        <end position="111"/>
    </location>
</feature>
<accession>A0ABS2PYH0</accession>
<dbReference type="Proteomes" id="UP000808914">
    <property type="component" value="Unassembled WGS sequence"/>
</dbReference>
<evidence type="ECO:0000256" key="3">
    <source>
        <dbReference type="ARBA" id="ARBA00022448"/>
    </source>
</evidence>
<evidence type="ECO:0000256" key="4">
    <source>
        <dbReference type="ARBA" id="ARBA00022475"/>
    </source>
</evidence>
<feature type="transmembrane region" description="Helical" evidence="8">
    <location>
        <begin position="331"/>
        <end position="353"/>
    </location>
</feature>
<feature type="transmembrane region" description="Helical" evidence="8">
    <location>
        <begin position="12"/>
        <end position="35"/>
    </location>
</feature>
<name>A0ABS2PYH0_9BACL</name>
<protein>
    <submittedName>
        <fullName evidence="9">Xanthine permease</fullName>
    </submittedName>
</protein>
<keyword evidence="10" id="KW-1185">Reference proteome</keyword>
<evidence type="ECO:0000256" key="7">
    <source>
        <dbReference type="ARBA" id="ARBA00023136"/>
    </source>
</evidence>
<keyword evidence="3" id="KW-0813">Transport</keyword>
<evidence type="ECO:0000256" key="8">
    <source>
        <dbReference type="SAM" id="Phobius"/>
    </source>
</evidence>
<comment type="subcellular location">
    <subcellularLocation>
        <location evidence="1">Cell membrane</location>
        <topology evidence="1">Multi-pass membrane protein</topology>
    </subcellularLocation>
</comment>
<keyword evidence="5 8" id="KW-0812">Transmembrane</keyword>
<dbReference type="PANTHER" id="PTHR42810">
    <property type="entry name" value="PURINE PERMEASE C1399.01C-RELATED"/>
    <property type="match status" value="1"/>
</dbReference>
<evidence type="ECO:0000256" key="2">
    <source>
        <dbReference type="ARBA" id="ARBA00008821"/>
    </source>
</evidence>
<feature type="transmembrane region" description="Helical" evidence="8">
    <location>
        <begin position="184"/>
        <end position="202"/>
    </location>
</feature>
<dbReference type="EMBL" id="JAFBER010000006">
    <property type="protein sequence ID" value="MBM7645089.1"/>
    <property type="molecule type" value="Genomic_DNA"/>
</dbReference>
<feature type="transmembrane region" description="Helical" evidence="8">
    <location>
        <begin position="308"/>
        <end position="325"/>
    </location>
</feature>
<keyword evidence="6 8" id="KW-1133">Transmembrane helix</keyword>
<feature type="transmembrane region" description="Helical" evidence="8">
    <location>
        <begin position="123"/>
        <end position="147"/>
    </location>
</feature>
<feature type="transmembrane region" description="Helical" evidence="8">
    <location>
        <begin position="365"/>
        <end position="382"/>
    </location>
</feature>
<evidence type="ECO:0000256" key="6">
    <source>
        <dbReference type="ARBA" id="ARBA00022989"/>
    </source>
</evidence>
<evidence type="ECO:0000256" key="1">
    <source>
        <dbReference type="ARBA" id="ARBA00004651"/>
    </source>
</evidence>
<dbReference type="Pfam" id="PF00860">
    <property type="entry name" value="Xan_ur_permease"/>
    <property type="match status" value="1"/>
</dbReference>
<keyword evidence="4" id="KW-1003">Cell membrane</keyword>
<reference evidence="9 10" key="1">
    <citation type="submission" date="2021-01" db="EMBL/GenBank/DDBJ databases">
        <title>Genomic Encyclopedia of Type Strains, Phase IV (KMG-IV): sequencing the most valuable type-strain genomes for metagenomic binning, comparative biology and taxonomic classification.</title>
        <authorList>
            <person name="Goeker M."/>
        </authorList>
    </citation>
    <scope>NUCLEOTIDE SEQUENCE [LARGE SCALE GENOMIC DNA]</scope>
    <source>
        <strain evidence="9 10">DSM 28236</strain>
    </source>
</reference>
<dbReference type="PROSITE" id="PS01116">
    <property type="entry name" value="XANTH_URACIL_PERMASE"/>
    <property type="match status" value="1"/>
</dbReference>
<evidence type="ECO:0000313" key="10">
    <source>
        <dbReference type="Proteomes" id="UP000808914"/>
    </source>
</evidence>
<feature type="transmembrane region" description="Helical" evidence="8">
    <location>
        <begin position="222"/>
        <end position="244"/>
    </location>
</feature>
<evidence type="ECO:0000313" key="9">
    <source>
        <dbReference type="EMBL" id="MBM7645089.1"/>
    </source>
</evidence>
<dbReference type="InterPro" id="IPR017588">
    <property type="entry name" value="UacT-like"/>
</dbReference>
<dbReference type="PANTHER" id="PTHR42810:SF4">
    <property type="entry name" value="URIC ACID TRANSPORTER UACT"/>
    <property type="match status" value="1"/>
</dbReference>
<sequence length="441" mass="46835">MKLQPGKLLSLSIQHVLAMYAGAVIVPLIIGGAMGMDAKDLTYLVSVDLAASGLATLLQVWKNKWFGVGLPVVLGCTFTAVAPMIAIGKQFGLSGIYGAILVSGMIVFILAKFFGKVIKLFPPIVIGTVVTVIGITLIPTAIANMAGGQGSHDFGSLKNLALSFGVLLFIVIMNRLFKGFIRSISILIGLVGGTIAAYFMGMVDLSPVKEASWFHMLEPLHFSAPSFHLSAILTMTIVAIVSLIESTGVFFALSEICEQPLDDKALERGYRSEGLATIIGSLFNALPYTTFSQNVGLIQLSKVKSRKVIVVCGLMMIILGFIPKISAFTTLIPSSVLGGAMVAMFGMVVASGIRMLSRVDFNRHENLLIIACSVGLGLGVSVQPDLFKQLPSGIQLLTNNGIVAGSVTAILLNLIFNVKFKKAEKHSESKAAAYAEEAHAR</sequence>
<gene>
    <name evidence="9" type="ORF">JOD45_001300</name>
</gene>
<dbReference type="NCBIfam" id="TIGR00801">
    <property type="entry name" value="ncs2"/>
    <property type="match status" value="1"/>
</dbReference>
<comment type="similarity">
    <text evidence="2">Belongs to the nucleobase:cation symporter-2 (NCS2) (TC 2.A.40) family.</text>
</comment>
<organism evidence="9 10">
    <name type="scientific">Scopulibacillus daqui</name>
    <dbReference type="NCBI Taxonomy" id="1469162"/>
    <lineage>
        <taxon>Bacteria</taxon>
        <taxon>Bacillati</taxon>
        <taxon>Bacillota</taxon>
        <taxon>Bacilli</taxon>
        <taxon>Bacillales</taxon>
        <taxon>Sporolactobacillaceae</taxon>
        <taxon>Scopulibacillus</taxon>
    </lineage>
</organism>
<feature type="transmembrane region" description="Helical" evidence="8">
    <location>
        <begin position="159"/>
        <end position="177"/>
    </location>
</feature>
<proteinExistence type="inferred from homology"/>
<dbReference type="RefSeq" id="WP_205003030.1">
    <property type="nucleotide sequence ID" value="NZ_JAFBER010000006.1"/>
</dbReference>
<dbReference type="NCBIfam" id="TIGR03173">
    <property type="entry name" value="pbuX"/>
    <property type="match status" value="1"/>
</dbReference>